<sequence length="73" mass="8074">MRLLYEFFKDQSKLTVGKLSYIYKGSSGSPVINSRGKVVGIVFASLDKQNKEGPATGFAISVDSLKKKLQEQF</sequence>
<dbReference type="InterPro" id="IPR043504">
    <property type="entry name" value="Peptidase_S1_PA_chymotrypsin"/>
</dbReference>
<dbReference type="GO" id="GO:0003723">
    <property type="term" value="F:RNA binding"/>
    <property type="evidence" value="ECO:0007669"/>
    <property type="project" value="InterPro"/>
</dbReference>
<name>A0A3G1KQS5_FORW1</name>
<dbReference type="Proteomes" id="UP000323521">
    <property type="component" value="Chromosome"/>
</dbReference>
<dbReference type="GO" id="GO:0005524">
    <property type="term" value="F:ATP binding"/>
    <property type="evidence" value="ECO:0007669"/>
    <property type="project" value="InterPro"/>
</dbReference>
<reference evidence="2 3" key="1">
    <citation type="submission" date="2016-10" db="EMBL/GenBank/DDBJ databases">
        <title>Complete Genome Sequence of Peptococcaceae strain DCMF.</title>
        <authorList>
            <person name="Edwards R.J."/>
            <person name="Holland S.I."/>
            <person name="Deshpande N.P."/>
            <person name="Wong Y.K."/>
            <person name="Ertan H."/>
            <person name="Manefield M."/>
            <person name="Russell T.L."/>
            <person name="Lee M.J."/>
        </authorList>
    </citation>
    <scope>NUCLEOTIDE SEQUENCE [LARGE SCALE GENOMIC DNA]</scope>
    <source>
        <strain evidence="2 3">DCMF</strain>
    </source>
</reference>
<evidence type="ECO:0000259" key="1">
    <source>
        <dbReference type="Pfam" id="PF00949"/>
    </source>
</evidence>
<dbReference type="EMBL" id="CP017634">
    <property type="protein sequence ID" value="ATW24796.1"/>
    <property type="molecule type" value="Genomic_DNA"/>
</dbReference>
<dbReference type="AlphaFoldDB" id="A0A3G1KQS5"/>
<dbReference type="InterPro" id="IPR001850">
    <property type="entry name" value="Flavi_NS3_S7"/>
</dbReference>
<evidence type="ECO:0000313" key="2">
    <source>
        <dbReference type="EMBL" id="ATW24796.1"/>
    </source>
</evidence>
<dbReference type="SUPFAM" id="SSF50494">
    <property type="entry name" value="Trypsin-like serine proteases"/>
    <property type="match status" value="1"/>
</dbReference>
<evidence type="ECO:0000313" key="3">
    <source>
        <dbReference type="Proteomes" id="UP000323521"/>
    </source>
</evidence>
<dbReference type="Gene3D" id="2.40.10.10">
    <property type="entry name" value="Trypsin-like serine proteases"/>
    <property type="match status" value="1"/>
</dbReference>
<dbReference type="GO" id="GO:0003724">
    <property type="term" value="F:RNA helicase activity"/>
    <property type="evidence" value="ECO:0007669"/>
    <property type="project" value="InterPro"/>
</dbReference>
<dbReference type="InterPro" id="IPR009003">
    <property type="entry name" value="Peptidase_S1_PA"/>
</dbReference>
<organism evidence="2 3">
    <name type="scientific">Formimonas warabiya</name>
    <dbReference type="NCBI Taxonomy" id="1761012"/>
    <lineage>
        <taxon>Bacteria</taxon>
        <taxon>Bacillati</taxon>
        <taxon>Bacillota</taxon>
        <taxon>Clostridia</taxon>
        <taxon>Eubacteriales</taxon>
        <taxon>Peptococcaceae</taxon>
        <taxon>Candidatus Formimonas</taxon>
    </lineage>
</organism>
<accession>A0A3G1KQS5</accession>
<dbReference type="Pfam" id="PF00949">
    <property type="entry name" value="Peptidase_S7"/>
    <property type="match status" value="1"/>
</dbReference>
<protein>
    <recommendedName>
        <fullName evidence="1">Peptidase S7 domain-containing protein</fullName>
    </recommendedName>
</protein>
<feature type="domain" description="Peptidase S7" evidence="1">
    <location>
        <begin position="23"/>
        <end position="49"/>
    </location>
</feature>
<keyword evidence="3" id="KW-1185">Reference proteome</keyword>
<proteinExistence type="predicted"/>
<dbReference type="KEGG" id="fwa:DCMF_08430"/>
<gene>
    <name evidence="2" type="ORF">DCMF_08430</name>
</gene>